<feature type="region of interest" description="Disordered" evidence="1">
    <location>
        <begin position="1"/>
        <end position="47"/>
    </location>
</feature>
<evidence type="ECO:0000313" key="2">
    <source>
        <dbReference type="EMBL" id="CAF2099209.1"/>
    </source>
</evidence>
<dbReference type="Proteomes" id="UP001295469">
    <property type="component" value="Chromosome A05"/>
</dbReference>
<proteinExistence type="predicted"/>
<reference evidence="2" key="1">
    <citation type="submission" date="2021-01" db="EMBL/GenBank/DDBJ databases">
        <authorList>
            <consortium name="Genoscope - CEA"/>
            <person name="William W."/>
        </authorList>
    </citation>
    <scope>NUCLEOTIDE SEQUENCE</scope>
</reference>
<accession>A0A816U6Q4</accession>
<dbReference type="EMBL" id="HG994359">
    <property type="protein sequence ID" value="CAF2099209.1"/>
    <property type="molecule type" value="Genomic_DNA"/>
</dbReference>
<sequence>MLSSKHWSQAVKPEATSAPQQSVTSNQPAKHVKKASRGRPLKIRKIENIPSGSGTFWSPFTDRSFEVFGSRVYDRSATDSQPPQ</sequence>
<feature type="compositionally biased region" description="Basic residues" evidence="1">
    <location>
        <begin position="30"/>
        <end position="43"/>
    </location>
</feature>
<protein>
    <submittedName>
        <fullName evidence="2">(rape) hypothetical protein</fullName>
    </submittedName>
</protein>
<feature type="compositionally biased region" description="Polar residues" evidence="1">
    <location>
        <begin position="17"/>
        <end position="28"/>
    </location>
</feature>
<dbReference type="AlphaFoldDB" id="A0A816U6Q4"/>
<name>A0A816U6Q4_BRANA</name>
<organism evidence="2">
    <name type="scientific">Brassica napus</name>
    <name type="common">Rape</name>
    <dbReference type="NCBI Taxonomy" id="3708"/>
    <lineage>
        <taxon>Eukaryota</taxon>
        <taxon>Viridiplantae</taxon>
        <taxon>Streptophyta</taxon>
        <taxon>Embryophyta</taxon>
        <taxon>Tracheophyta</taxon>
        <taxon>Spermatophyta</taxon>
        <taxon>Magnoliopsida</taxon>
        <taxon>eudicotyledons</taxon>
        <taxon>Gunneridae</taxon>
        <taxon>Pentapetalae</taxon>
        <taxon>rosids</taxon>
        <taxon>malvids</taxon>
        <taxon>Brassicales</taxon>
        <taxon>Brassicaceae</taxon>
        <taxon>Brassiceae</taxon>
        <taxon>Brassica</taxon>
    </lineage>
</organism>
<evidence type="ECO:0000256" key="1">
    <source>
        <dbReference type="SAM" id="MobiDB-lite"/>
    </source>
</evidence>
<gene>
    <name evidence="2" type="ORF">DARMORV10_A05P25960.1</name>
</gene>